<keyword evidence="5" id="KW-1185">Reference proteome</keyword>
<gene>
    <name evidence="4" type="ORF">ACFP1G_04940</name>
</gene>
<keyword evidence="2" id="KW-0472">Membrane</keyword>
<feature type="transmembrane region" description="Helical" evidence="2">
    <location>
        <begin position="63"/>
        <end position="85"/>
    </location>
</feature>
<evidence type="ECO:0000259" key="3">
    <source>
        <dbReference type="Pfam" id="PF13240"/>
    </source>
</evidence>
<dbReference type="Pfam" id="PF13240">
    <property type="entry name" value="Zn_Ribbon_1"/>
    <property type="match status" value="1"/>
</dbReference>
<organism evidence="4 5">
    <name type="scientific">Levilactobacillus tongjiangensis</name>
    <dbReference type="NCBI Taxonomy" id="2486023"/>
    <lineage>
        <taxon>Bacteria</taxon>
        <taxon>Bacillati</taxon>
        <taxon>Bacillota</taxon>
        <taxon>Bacilli</taxon>
        <taxon>Lactobacillales</taxon>
        <taxon>Lactobacillaceae</taxon>
        <taxon>Levilactobacillus</taxon>
    </lineage>
</organism>
<feature type="domain" description="Zinc-ribbon" evidence="3">
    <location>
        <begin position="6"/>
        <end position="27"/>
    </location>
</feature>
<dbReference type="EMBL" id="JBHSSK010000014">
    <property type="protein sequence ID" value="MFC6206823.1"/>
    <property type="molecule type" value="Genomic_DNA"/>
</dbReference>
<evidence type="ECO:0000256" key="2">
    <source>
        <dbReference type="SAM" id="Phobius"/>
    </source>
</evidence>
<comment type="caution">
    <text evidence="4">The sequence shown here is derived from an EMBL/GenBank/DDBJ whole genome shotgun (WGS) entry which is preliminary data.</text>
</comment>
<dbReference type="InterPro" id="IPR026870">
    <property type="entry name" value="Zinc_ribbon_dom"/>
</dbReference>
<keyword evidence="2" id="KW-1133">Transmembrane helix</keyword>
<evidence type="ECO:0000313" key="5">
    <source>
        <dbReference type="Proteomes" id="UP001596254"/>
    </source>
</evidence>
<keyword evidence="2" id="KW-0812">Transmembrane</keyword>
<dbReference type="Proteomes" id="UP001596254">
    <property type="component" value="Unassembled WGS sequence"/>
</dbReference>
<feature type="region of interest" description="Disordered" evidence="1">
    <location>
        <begin position="97"/>
        <end position="121"/>
    </location>
</feature>
<dbReference type="Gene3D" id="4.10.1060.50">
    <property type="match status" value="1"/>
</dbReference>
<accession>A0ABW1SRH0</accession>
<feature type="compositionally biased region" description="Low complexity" evidence="1">
    <location>
        <begin position="97"/>
        <end position="115"/>
    </location>
</feature>
<name>A0ABW1SRH0_9LACO</name>
<evidence type="ECO:0000313" key="4">
    <source>
        <dbReference type="EMBL" id="MFC6206823.1"/>
    </source>
</evidence>
<protein>
    <submittedName>
        <fullName evidence="4">Zinc ribbon domain-containing protein</fullName>
    </submittedName>
</protein>
<evidence type="ECO:0000256" key="1">
    <source>
        <dbReference type="SAM" id="MobiDB-lite"/>
    </source>
</evidence>
<dbReference type="InterPro" id="IPR038587">
    <property type="entry name" value="Ribosomal_eL40_sf"/>
</dbReference>
<sequence length="204" mass="22676">MTQEKFCPQCGTKLPADAVFCRNCGYKFSEQPQTPQQTQPTPTPQPTSTNRWAFLNNPNFKKWATIGGVAIGLALVVIITMNVIFQKQQEAKQKAEQASIARVSRSRSSSESKVQSTERRLSKDAVDVVTNMIQDDFDLDAEATDVTVERHTGGDHYSGYASVEDDYGDSTSVDINITDVKYEKSVSVEIPDTSKLYDEFDSND</sequence>
<proteinExistence type="predicted"/>
<dbReference type="RefSeq" id="WP_125693539.1">
    <property type="nucleotide sequence ID" value="NZ_JBHSSK010000014.1"/>
</dbReference>
<reference evidence="5" key="1">
    <citation type="journal article" date="2019" name="Int. J. Syst. Evol. Microbiol.">
        <title>The Global Catalogue of Microorganisms (GCM) 10K type strain sequencing project: providing services to taxonomists for standard genome sequencing and annotation.</title>
        <authorList>
            <consortium name="The Broad Institute Genomics Platform"/>
            <consortium name="The Broad Institute Genome Sequencing Center for Infectious Disease"/>
            <person name="Wu L."/>
            <person name="Ma J."/>
        </authorList>
    </citation>
    <scope>NUCLEOTIDE SEQUENCE [LARGE SCALE GENOMIC DNA]</scope>
    <source>
        <strain evidence="5">CCM 8905</strain>
    </source>
</reference>